<dbReference type="InterPro" id="IPR036388">
    <property type="entry name" value="WH-like_DNA-bd_sf"/>
</dbReference>
<evidence type="ECO:0000256" key="4">
    <source>
        <dbReference type="ARBA" id="ARBA00022490"/>
    </source>
</evidence>
<evidence type="ECO:0000313" key="6">
    <source>
        <dbReference type="EMBL" id="SUZ77964.1"/>
    </source>
</evidence>
<protein>
    <recommendedName>
        <fullName evidence="3">Regulatory protein RecX</fullName>
    </recommendedName>
</protein>
<dbReference type="PANTHER" id="PTHR33602">
    <property type="entry name" value="REGULATORY PROTEIN RECX FAMILY PROTEIN"/>
    <property type="match status" value="1"/>
</dbReference>
<gene>
    <name evidence="6" type="ORF">METZ01_LOCUS30818</name>
</gene>
<evidence type="ECO:0000256" key="3">
    <source>
        <dbReference type="ARBA" id="ARBA00018111"/>
    </source>
</evidence>
<dbReference type="InterPro" id="IPR053924">
    <property type="entry name" value="RecX_HTH_2nd"/>
</dbReference>
<keyword evidence="4" id="KW-0963">Cytoplasm</keyword>
<dbReference type="AlphaFoldDB" id="A0A381QGD4"/>
<dbReference type="EMBL" id="UINC01001336">
    <property type="protein sequence ID" value="SUZ77964.1"/>
    <property type="molecule type" value="Genomic_DNA"/>
</dbReference>
<evidence type="ECO:0000256" key="2">
    <source>
        <dbReference type="ARBA" id="ARBA00009695"/>
    </source>
</evidence>
<organism evidence="6">
    <name type="scientific">marine metagenome</name>
    <dbReference type="NCBI Taxonomy" id="408172"/>
    <lineage>
        <taxon>unclassified sequences</taxon>
        <taxon>metagenomes</taxon>
        <taxon>ecological metagenomes</taxon>
    </lineage>
</organism>
<proteinExistence type="inferred from homology"/>
<dbReference type="Pfam" id="PF02631">
    <property type="entry name" value="RecX_HTH2"/>
    <property type="match status" value="1"/>
</dbReference>
<evidence type="ECO:0000259" key="5">
    <source>
        <dbReference type="Pfam" id="PF02631"/>
    </source>
</evidence>
<evidence type="ECO:0000256" key="1">
    <source>
        <dbReference type="ARBA" id="ARBA00004496"/>
    </source>
</evidence>
<feature type="domain" description="RecX second three-helical" evidence="5">
    <location>
        <begin position="56"/>
        <end position="90"/>
    </location>
</feature>
<dbReference type="InterPro" id="IPR003783">
    <property type="entry name" value="Regulatory_RecX"/>
</dbReference>
<dbReference type="HAMAP" id="MF_01114">
    <property type="entry name" value="RecX"/>
    <property type="match status" value="1"/>
</dbReference>
<dbReference type="PANTHER" id="PTHR33602:SF1">
    <property type="entry name" value="REGULATORY PROTEIN RECX FAMILY PROTEIN"/>
    <property type="match status" value="1"/>
</dbReference>
<dbReference type="GO" id="GO:0006282">
    <property type="term" value="P:regulation of DNA repair"/>
    <property type="evidence" value="ECO:0007669"/>
    <property type="project" value="InterPro"/>
</dbReference>
<sequence length="150" mass="17609">VDLDNSKAIRIKVMDFLARREHTGKEIFSKLKNRVESIELLKAEIDKLEGEGLIDNKRFAEQYIYSRSLRGYGPLRIEQELKQRGVNENISQPLMKDIDWTSFAIEVLKKKTAGIFPDETKQILKIKKFMNYRGFNFNQIEKAFSSYKKT</sequence>
<comment type="subcellular location">
    <subcellularLocation>
        <location evidence="1">Cytoplasm</location>
    </subcellularLocation>
</comment>
<dbReference type="GO" id="GO:0005737">
    <property type="term" value="C:cytoplasm"/>
    <property type="evidence" value="ECO:0007669"/>
    <property type="project" value="UniProtKB-SubCell"/>
</dbReference>
<dbReference type="Gene3D" id="1.10.10.10">
    <property type="entry name" value="Winged helix-like DNA-binding domain superfamily/Winged helix DNA-binding domain"/>
    <property type="match status" value="3"/>
</dbReference>
<accession>A0A381QGD4</accession>
<feature type="non-terminal residue" evidence="6">
    <location>
        <position position="1"/>
    </location>
</feature>
<reference evidence="6" key="1">
    <citation type="submission" date="2018-05" db="EMBL/GenBank/DDBJ databases">
        <authorList>
            <person name="Lanie J.A."/>
            <person name="Ng W.-L."/>
            <person name="Kazmierczak K.M."/>
            <person name="Andrzejewski T.M."/>
            <person name="Davidsen T.M."/>
            <person name="Wayne K.J."/>
            <person name="Tettelin H."/>
            <person name="Glass J.I."/>
            <person name="Rusch D."/>
            <person name="Podicherti R."/>
            <person name="Tsui H.-C.T."/>
            <person name="Winkler M.E."/>
        </authorList>
    </citation>
    <scope>NUCLEOTIDE SEQUENCE</scope>
</reference>
<name>A0A381QGD4_9ZZZZ</name>
<comment type="similarity">
    <text evidence="2">Belongs to the RecX family.</text>
</comment>